<protein>
    <recommendedName>
        <fullName evidence="3">Thiamine phosphate synthase</fullName>
    </recommendedName>
</protein>
<dbReference type="SUPFAM" id="SSF51391">
    <property type="entry name" value="Thiamin phosphate synthase"/>
    <property type="match status" value="1"/>
</dbReference>
<name>A0A4Y6U9M7_9PROT</name>
<evidence type="ECO:0000313" key="2">
    <source>
        <dbReference type="Proteomes" id="UP000318709"/>
    </source>
</evidence>
<evidence type="ECO:0000313" key="1">
    <source>
        <dbReference type="EMBL" id="QDH13061.1"/>
    </source>
</evidence>
<dbReference type="AlphaFoldDB" id="A0A4Y6U9M7"/>
<dbReference type="InterPro" id="IPR013785">
    <property type="entry name" value="Aldolase_TIM"/>
</dbReference>
<dbReference type="OrthoDB" id="7159061at2"/>
<dbReference type="Gene3D" id="3.20.20.70">
    <property type="entry name" value="Aldolase class I"/>
    <property type="match status" value="1"/>
</dbReference>
<evidence type="ECO:0008006" key="3">
    <source>
        <dbReference type="Google" id="ProtNLM"/>
    </source>
</evidence>
<dbReference type="RefSeq" id="WP_141442705.1">
    <property type="nucleotide sequence ID" value="NZ_CP038231.1"/>
</dbReference>
<proteinExistence type="predicted"/>
<dbReference type="Proteomes" id="UP000318709">
    <property type="component" value="Chromosome"/>
</dbReference>
<dbReference type="InterPro" id="IPR036206">
    <property type="entry name" value="ThiamineP_synth_sf"/>
</dbReference>
<dbReference type="KEGG" id="swf:E3E12_01330"/>
<dbReference type="EMBL" id="CP038231">
    <property type="protein sequence ID" value="QDH13061.1"/>
    <property type="molecule type" value="Genomic_DNA"/>
</dbReference>
<organism evidence="1 2">
    <name type="scientific">Formicincola oecophyllae</name>
    <dbReference type="NCBI Taxonomy" id="2558361"/>
    <lineage>
        <taxon>Bacteria</taxon>
        <taxon>Pseudomonadati</taxon>
        <taxon>Pseudomonadota</taxon>
        <taxon>Alphaproteobacteria</taxon>
        <taxon>Acetobacterales</taxon>
        <taxon>Acetobacteraceae</taxon>
        <taxon>Formicincola</taxon>
    </lineage>
</organism>
<gene>
    <name evidence="1" type="ORF">E3E12_01330</name>
</gene>
<sequence>MAHHNSMNMTKLYPIITEALLEQPAARQKLLDQLPALLKRDDVAALRLPVAKAPFPPFLNALITLCHESGTALMAMPLPPERARSLPLNAKSAGQQRLDGLHASSLGAWQALPRFTGHDAPQTGCCCASLDEAMQAGEAGADYVSFQATEVAFFTLWNAMAELPAVAECGGTPESWPDMARQAAMAGADFVAFPLPVTDDGTLDSAAIDALGAAVLEGSAHHLAGEGA</sequence>
<accession>A0A4Y6U9M7</accession>
<keyword evidence="2" id="KW-1185">Reference proteome</keyword>
<reference evidence="1 2" key="1">
    <citation type="submission" date="2019-03" db="EMBL/GenBank/DDBJ databases">
        <title>The complete genome sequence of Swingsia_sp. F3b2 LMG30590(T).</title>
        <authorList>
            <person name="Chua K.-O."/>
            <person name="Chan K.-G."/>
            <person name="See-Too W.-S."/>
        </authorList>
    </citation>
    <scope>NUCLEOTIDE SEQUENCE [LARGE SCALE GENOMIC DNA]</scope>
    <source>
        <strain evidence="1 2">F3b2</strain>
    </source>
</reference>